<comment type="caution">
    <text evidence="5">The sequence shown here is derived from an EMBL/GenBank/DDBJ whole genome shotgun (WGS) entry which is preliminary data.</text>
</comment>
<feature type="compositionally biased region" description="Low complexity" evidence="2">
    <location>
        <begin position="394"/>
        <end position="433"/>
    </location>
</feature>
<dbReference type="CDD" id="cd19856">
    <property type="entry name" value="DSRM_Kanadaptin"/>
    <property type="match status" value="1"/>
</dbReference>
<feature type="compositionally biased region" description="Pro residues" evidence="2">
    <location>
        <begin position="510"/>
        <end position="526"/>
    </location>
</feature>
<proteinExistence type="predicted"/>
<gene>
    <name evidence="5" type="ORF">HK105_203009</name>
</gene>
<evidence type="ECO:0000256" key="1">
    <source>
        <dbReference type="PROSITE-ProRule" id="PRU00266"/>
    </source>
</evidence>
<feature type="domain" description="DRBM" evidence="4">
    <location>
        <begin position="172"/>
        <end position="244"/>
    </location>
</feature>
<evidence type="ECO:0000259" key="4">
    <source>
        <dbReference type="PROSITE" id="PS50137"/>
    </source>
</evidence>
<dbReference type="SMART" id="SM00358">
    <property type="entry name" value="DSRM"/>
    <property type="match status" value="1"/>
</dbReference>
<dbReference type="PANTHER" id="PTHR23308">
    <property type="entry name" value="NUCLEAR INHIBITOR OF PROTEIN PHOSPHATASE-1"/>
    <property type="match status" value="1"/>
</dbReference>
<organism evidence="5 6">
    <name type="scientific">Polyrhizophydium stewartii</name>
    <dbReference type="NCBI Taxonomy" id="2732419"/>
    <lineage>
        <taxon>Eukaryota</taxon>
        <taxon>Fungi</taxon>
        <taxon>Fungi incertae sedis</taxon>
        <taxon>Chytridiomycota</taxon>
        <taxon>Chytridiomycota incertae sedis</taxon>
        <taxon>Chytridiomycetes</taxon>
        <taxon>Rhizophydiales</taxon>
        <taxon>Rhizophydiales incertae sedis</taxon>
        <taxon>Polyrhizophydium</taxon>
    </lineage>
</organism>
<sequence length="587" mass="63138">MLPAVPQAIKGGAIVDQTPLFRQEYIVFGRLPVCDVPLDHQSISRYHAVIQFKTDGSAFIYDLGSSHGTFLNKVLLPKREFRPIRAGDMVRFGQSTRVHILMGPEQEQPEIAFKTTLAPTRPRAEPDPPEDTGVTWGFAEDAYEGDEFAGKDIDMSAIDIASIDPNAFYFADPRKALRVWFESRGDEMAFQYEEEGPGAMRTYTARIELPVETGMGTLSATGRAGRKRDAERNACLEACAKLDKLGVLRGSGAEAAERQKKRMRELYGEDDDDQDTFYDRTMTEGKKAKNKGSAQQDKVETFDSLTAKRAELVIEIEQLRERIQQAASSAQQPKDAEDGQDELDKFMSTVNKSIQSESTAADEKLLKQHEAEIARLDKLIKLVKPAELDLKPGSSFTRSSSAVSATASISASASASPAAAASPAAGSPTVTPALSPSLSQPKPVFAVPSPVRTTGVSPKSPSLPPRSPSASSTGSAAIPVAIPTKGLISPRARTTSMHAPASPVRLTPPLASPPSPTKAMLPPPAGTAPDTKKPAPPTKRRKFTVPTMDQMARHDIETEDVFDSAAGAGADAADDAEIARRTAAYGY</sequence>
<feature type="region of interest" description="Disordered" evidence="2">
    <location>
        <begin position="491"/>
        <end position="551"/>
    </location>
</feature>
<dbReference type="Gene3D" id="2.60.200.20">
    <property type="match status" value="1"/>
</dbReference>
<dbReference type="PROSITE" id="PS50137">
    <property type="entry name" value="DS_RBD"/>
    <property type="match status" value="1"/>
</dbReference>
<feature type="compositionally biased region" description="Basic and acidic residues" evidence="2">
    <location>
        <begin position="334"/>
        <end position="345"/>
    </location>
</feature>
<dbReference type="CDD" id="cd22677">
    <property type="entry name" value="FHA_Kanadaptin"/>
    <property type="match status" value="1"/>
</dbReference>
<evidence type="ECO:0000256" key="2">
    <source>
        <dbReference type="SAM" id="MobiDB-lite"/>
    </source>
</evidence>
<dbReference type="SUPFAM" id="SSF49879">
    <property type="entry name" value="SMAD/FHA domain"/>
    <property type="match status" value="1"/>
</dbReference>
<evidence type="ECO:0000313" key="6">
    <source>
        <dbReference type="Proteomes" id="UP001527925"/>
    </source>
</evidence>
<dbReference type="InterPro" id="IPR000253">
    <property type="entry name" value="FHA_dom"/>
</dbReference>
<feature type="region of interest" description="Disordered" evidence="2">
    <location>
        <begin position="390"/>
        <end position="478"/>
    </location>
</feature>
<dbReference type="Pfam" id="PF00498">
    <property type="entry name" value="FHA"/>
    <property type="match status" value="1"/>
</dbReference>
<dbReference type="SMART" id="SM00240">
    <property type="entry name" value="FHA"/>
    <property type="match status" value="1"/>
</dbReference>
<dbReference type="PROSITE" id="PS50006">
    <property type="entry name" value="FHA_DOMAIN"/>
    <property type="match status" value="1"/>
</dbReference>
<feature type="region of interest" description="Disordered" evidence="2">
    <location>
        <begin position="324"/>
        <end position="349"/>
    </location>
</feature>
<keyword evidence="6" id="KW-1185">Reference proteome</keyword>
<evidence type="ECO:0000259" key="3">
    <source>
        <dbReference type="PROSITE" id="PS50006"/>
    </source>
</evidence>
<dbReference type="InterPro" id="IPR008984">
    <property type="entry name" value="SMAD_FHA_dom_sf"/>
</dbReference>
<protein>
    <recommendedName>
        <fullName evidence="7">FHA domain-containing protein</fullName>
    </recommendedName>
</protein>
<feature type="domain" description="FHA" evidence="3">
    <location>
        <begin position="26"/>
        <end position="76"/>
    </location>
</feature>
<reference evidence="5 6" key="1">
    <citation type="submission" date="2023-09" db="EMBL/GenBank/DDBJ databases">
        <title>Pangenome analysis of Batrachochytrium dendrobatidis and related Chytrids.</title>
        <authorList>
            <person name="Yacoub M.N."/>
            <person name="Stajich J.E."/>
            <person name="James T.Y."/>
        </authorList>
    </citation>
    <scope>NUCLEOTIDE SEQUENCE [LARGE SCALE GENOMIC DNA]</scope>
    <source>
        <strain evidence="5 6">JEL0888</strain>
    </source>
</reference>
<evidence type="ECO:0000313" key="5">
    <source>
        <dbReference type="EMBL" id="KAL2917345.1"/>
    </source>
</evidence>
<name>A0ABR4NCU1_9FUNG</name>
<dbReference type="EMBL" id="JADGIZ020000011">
    <property type="protein sequence ID" value="KAL2917345.1"/>
    <property type="molecule type" value="Genomic_DNA"/>
</dbReference>
<dbReference type="SUPFAM" id="SSF54768">
    <property type="entry name" value="dsRNA-binding domain-like"/>
    <property type="match status" value="1"/>
</dbReference>
<evidence type="ECO:0008006" key="7">
    <source>
        <dbReference type="Google" id="ProtNLM"/>
    </source>
</evidence>
<dbReference type="InterPro" id="IPR050923">
    <property type="entry name" value="Cell_Proc_Reg/RNA_Proc"/>
</dbReference>
<dbReference type="InterPro" id="IPR014720">
    <property type="entry name" value="dsRBD_dom"/>
</dbReference>
<dbReference type="Gene3D" id="3.30.160.20">
    <property type="match status" value="1"/>
</dbReference>
<dbReference type="Proteomes" id="UP001527925">
    <property type="component" value="Unassembled WGS sequence"/>
</dbReference>
<keyword evidence="1" id="KW-0694">RNA-binding</keyword>
<accession>A0ABR4NCU1</accession>